<keyword evidence="3" id="KW-1185">Reference proteome</keyword>
<feature type="transmembrane region" description="Helical" evidence="1">
    <location>
        <begin position="34"/>
        <end position="55"/>
    </location>
</feature>
<dbReference type="Proteomes" id="UP000199400">
    <property type="component" value="Unassembled WGS sequence"/>
</dbReference>
<evidence type="ECO:0000313" key="2">
    <source>
        <dbReference type="EMBL" id="SFE14983.1"/>
    </source>
</evidence>
<evidence type="ECO:0000256" key="1">
    <source>
        <dbReference type="SAM" id="Phobius"/>
    </source>
</evidence>
<organism evidence="2 3">
    <name type="scientific">Nannocystis exedens</name>
    <dbReference type="NCBI Taxonomy" id="54"/>
    <lineage>
        <taxon>Bacteria</taxon>
        <taxon>Pseudomonadati</taxon>
        <taxon>Myxococcota</taxon>
        <taxon>Polyangia</taxon>
        <taxon>Nannocystales</taxon>
        <taxon>Nannocystaceae</taxon>
        <taxon>Nannocystis</taxon>
    </lineage>
</organism>
<dbReference type="AlphaFoldDB" id="A0A1I1YA32"/>
<reference evidence="3" key="1">
    <citation type="submission" date="2016-10" db="EMBL/GenBank/DDBJ databases">
        <authorList>
            <person name="Varghese N."/>
            <person name="Submissions S."/>
        </authorList>
    </citation>
    <scope>NUCLEOTIDE SEQUENCE [LARGE SCALE GENOMIC DNA]</scope>
    <source>
        <strain evidence="3">ATCC 25963</strain>
    </source>
</reference>
<keyword evidence="1" id="KW-0812">Transmembrane</keyword>
<name>A0A1I1YA32_9BACT</name>
<feature type="transmembrane region" description="Helical" evidence="1">
    <location>
        <begin position="75"/>
        <end position="92"/>
    </location>
</feature>
<keyword evidence="1" id="KW-1133">Transmembrane helix</keyword>
<dbReference type="EMBL" id="FOMX01000009">
    <property type="protein sequence ID" value="SFE14983.1"/>
    <property type="molecule type" value="Genomic_DNA"/>
</dbReference>
<protein>
    <submittedName>
        <fullName evidence="2">Uncharacterized protein</fullName>
    </submittedName>
</protein>
<gene>
    <name evidence="2" type="ORF">SAMN02745121_03188</name>
</gene>
<accession>A0A1I1YA32</accession>
<keyword evidence="1" id="KW-0472">Membrane</keyword>
<sequence length="98" mass="11185">MNPWSLYQHKPQLLQALVVAVSAWSLRRKRRGDAAQLVFVMVLAWATLGVLDWFVYAFDDQLPQAVNPIQQVFEWLRLLFVVVGAVALAKHLEIAGER</sequence>
<evidence type="ECO:0000313" key="3">
    <source>
        <dbReference type="Proteomes" id="UP000199400"/>
    </source>
</evidence>
<proteinExistence type="predicted"/>